<dbReference type="EMBL" id="FMAO01000001">
    <property type="protein sequence ID" value="SCB72173.1"/>
    <property type="molecule type" value="Genomic_DNA"/>
</dbReference>
<dbReference type="RefSeq" id="WP_092461100.1">
    <property type="nucleotide sequence ID" value="NZ_BJEE01000002.1"/>
</dbReference>
<dbReference type="Proteomes" id="UP000199268">
    <property type="component" value="Unassembled WGS sequence"/>
</dbReference>
<feature type="transmembrane region" description="Helical" evidence="1">
    <location>
        <begin position="6"/>
        <end position="23"/>
    </location>
</feature>
<organism evidence="2 3">
    <name type="scientific">Weissella bombi</name>
    <dbReference type="NCBI Taxonomy" id="1505725"/>
    <lineage>
        <taxon>Bacteria</taxon>
        <taxon>Bacillati</taxon>
        <taxon>Bacillota</taxon>
        <taxon>Bacilli</taxon>
        <taxon>Lactobacillales</taxon>
        <taxon>Lactobacillaceae</taxon>
        <taxon>Weissella</taxon>
    </lineage>
</organism>
<proteinExistence type="predicted"/>
<name>A0A1C3YQ22_9LACO</name>
<reference evidence="3" key="1">
    <citation type="submission" date="2016-08" db="EMBL/GenBank/DDBJ databases">
        <authorList>
            <person name="Varghese N."/>
            <person name="Submissions Spin"/>
        </authorList>
    </citation>
    <scope>NUCLEOTIDE SEQUENCE [LARGE SCALE GENOMIC DNA]</scope>
    <source>
        <strain evidence="3">R-53094</strain>
    </source>
</reference>
<evidence type="ECO:0000313" key="3">
    <source>
        <dbReference type="Proteomes" id="UP000199268"/>
    </source>
</evidence>
<keyword evidence="1" id="KW-0472">Membrane</keyword>
<keyword evidence="1" id="KW-0812">Transmembrane</keyword>
<keyword evidence="3" id="KW-1185">Reference proteome</keyword>
<sequence>MWFLWLILIIMCIVIAVTIYRRYGRRLTERQIITSQQVVNHALTYALKDLKDALYLVPDKQISSTLVANVWGHEVMAFEFVLPVSDLQEVVVVRQAINNALREYAEKNNLQSASDSDMALLVTDVWYDARVPELHVDIAHVTNEETAAYIRDLRKLNQPV</sequence>
<gene>
    <name evidence="2" type="ORF">GA0061074_10153</name>
</gene>
<protein>
    <submittedName>
        <fullName evidence="2">Uncharacterized protein</fullName>
    </submittedName>
</protein>
<keyword evidence="1" id="KW-1133">Transmembrane helix</keyword>
<evidence type="ECO:0000313" key="2">
    <source>
        <dbReference type="EMBL" id="SCB72173.1"/>
    </source>
</evidence>
<dbReference type="OrthoDB" id="2146119at2"/>
<dbReference type="AlphaFoldDB" id="A0A1C3YQ22"/>
<accession>A0A1C3YQ22</accession>
<dbReference type="STRING" id="1505725.GA0061074_10153"/>
<evidence type="ECO:0000256" key="1">
    <source>
        <dbReference type="SAM" id="Phobius"/>
    </source>
</evidence>